<feature type="transmembrane region" description="Helical" evidence="1">
    <location>
        <begin position="39"/>
        <end position="63"/>
    </location>
</feature>
<dbReference type="InterPro" id="IPR045781">
    <property type="entry name" value="SxtJ"/>
</dbReference>
<evidence type="ECO:0000313" key="3">
    <source>
        <dbReference type="Proteomes" id="UP001501175"/>
    </source>
</evidence>
<evidence type="ECO:0000313" key="2">
    <source>
        <dbReference type="EMBL" id="GAA4464591.1"/>
    </source>
</evidence>
<dbReference type="RefSeq" id="WP_345247160.1">
    <property type="nucleotide sequence ID" value="NZ_BAABHD010000077.1"/>
</dbReference>
<keyword evidence="1" id="KW-0812">Transmembrane</keyword>
<keyword evidence="1" id="KW-0472">Membrane</keyword>
<comment type="caution">
    <text evidence="2">The sequence shown here is derived from an EMBL/GenBank/DDBJ whole genome shotgun (WGS) entry which is preliminary data.</text>
</comment>
<protein>
    <recommendedName>
        <fullName evidence="4">SxtJ</fullName>
    </recommendedName>
</protein>
<sequence length="128" mass="14470">MNAIGKLAMNTTEKVKAQLVIVTGLLVLYFIFKSVWLLYAAVAVGVVSLAIPILGDFLVRVWFKLAEILGAINGKIILSLLFYVFLFPIAVLYRLTTKNPMAVKRSDAKSMYAERNHTYTKEDMEHTW</sequence>
<evidence type="ECO:0000256" key="1">
    <source>
        <dbReference type="SAM" id="Phobius"/>
    </source>
</evidence>
<keyword evidence="1" id="KW-1133">Transmembrane helix</keyword>
<dbReference type="Pfam" id="PF19588">
    <property type="entry name" value="SxtJ"/>
    <property type="match status" value="1"/>
</dbReference>
<reference evidence="3" key="1">
    <citation type="journal article" date="2019" name="Int. J. Syst. Evol. Microbiol.">
        <title>The Global Catalogue of Microorganisms (GCM) 10K type strain sequencing project: providing services to taxonomists for standard genome sequencing and annotation.</title>
        <authorList>
            <consortium name="The Broad Institute Genomics Platform"/>
            <consortium name="The Broad Institute Genome Sequencing Center for Infectious Disease"/>
            <person name="Wu L."/>
            <person name="Ma J."/>
        </authorList>
    </citation>
    <scope>NUCLEOTIDE SEQUENCE [LARGE SCALE GENOMIC DNA]</scope>
    <source>
        <strain evidence="3">JCM 17927</strain>
    </source>
</reference>
<accession>A0ABP8NBJ1</accession>
<feature type="transmembrane region" description="Helical" evidence="1">
    <location>
        <begin position="15"/>
        <end position="32"/>
    </location>
</feature>
<organism evidence="2 3">
    <name type="scientific">Nibrella saemangeumensis</name>
    <dbReference type="NCBI Taxonomy" id="1084526"/>
    <lineage>
        <taxon>Bacteria</taxon>
        <taxon>Pseudomonadati</taxon>
        <taxon>Bacteroidota</taxon>
        <taxon>Cytophagia</taxon>
        <taxon>Cytophagales</taxon>
        <taxon>Spirosomataceae</taxon>
        <taxon>Nibrella</taxon>
    </lineage>
</organism>
<proteinExistence type="predicted"/>
<dbReference type="EMBL" id="BAABHD010000077">
    <property type="protein sequence ID" value="GAA4464591.1"/>
    <property type="molecule type" value="Genomic_DNA"/>
</dbReference>
<evidence type="ECO:0008006" key="4">
    <source>
        <dbReference type="Google" id="ProtNLM"/>
    </source>
</evidence>
<gene>
    <name evidence="2" type="ORF">GCM10023189_44090</name>
</gene>
<feature type="transmembrane region" description="Helical" evidence="1">
    <location>
        <begin position="75"/>
        <end position="95"/>
    </location>
</feature>
<dbReference type="Proteomes" id="UP001501175">
    <property type="component" value="Unassembled WGS sequence"/>
</dbReference>
<name>A0ABP8NBJ1_9BACT</name>
<keyword evidence="3" id="KW-1185">Reference proteome</keyword>